<keyword evidence="5 6" id="KW-0378">Hydrolase</keyword>
<gene>
    <name evidence="6" type="primary">rnp3</name>
    <name evidence="7" type="ORF">F1737_06665</name>
</gene>
<evidence type="ECO:0000256" key="6">
    <source>
        <dbReference type="HAMAP-Rule" id="MF_00756"/>
    </source>
</evidence>
<keyword evidence="2 6" id="KW-0819">tRNA processing</keyword>
<evidence type="ECO:0000256" key="2">
    <source>
        <dbReference type="ARBA" id="ARBA00022694"/>
    </source>
</evidence>
<organism evidence="7 8">
    <name type="scientific">Methanochimaera problematica</name>
    <dbReference type="NCBI Taxonomy" id="2609417"/>
    <lineage>
        <taxon>Archaea</taxon>
        <taxon>Methanobacteriati</taxon>
        <taxon>Methanobacteriota</taxon>
        <taxon>Stenosarchaea group</taxon>
        <taxon>Methanomicrobia</taxon>
        <taxon>Methanomicrobiales</taxon>
        <taxon>Methanomicrobiaceae</taxon>
        <taxon>Methanochimaera</taxon>
    </lineage>
</organism>
<dbReference type="HAMAP" id="MF_00756">
    <property type="entry name" value="RNase_P_3"/>
    <property type="match status" value="1"/>
</dbReference>
<dbReference type="GO" id="GO:0005737">
    <property type="term" value="C:cytoplasm"/>
    <property type="evidence" value="ECO:0007669"/>
    <property type="project" value="UniProtKB-SubCell"/>
</dbReference>
<evidence type="ECO:0000256" key="5">
    <source>
        <dbReference type="ARBA" id="ARBA00022801"/>
    </source>
</evidence>
<dbReference type="GO" id="GO:0030677">
    <property type="term" value="C:ribonuclease P complex"/>
    <property type="evidence" value="ECO:0007669"/>
    <property type="project" value="UniProtKB-UniRule"/>
</dbReference>
<dbReference type="EC" id="3.1.26.5" evidence="6"/>
<protein>
    <recommendedName>
        <fullName evidence="6">Ribonuclease P protein component 3</fullName>
        <shortName evidence="6">RNase P component 3</shortName>
        <ecNumber evidence="6">3.1.26.5</ecNumber>
    </recommendedName>
    <alternativeName>
        <fullName evidence="6">Rpp30</fullName>
    </alternativeName>
</protein>
<dbReference type="EMBL" id="CP043875">
    <property type="protein sequence ID" value="WOF16408.1"/>
    <property type="molecule type" value="Genomic_DNA"/>
</dbReference>
<evidence type="ECO:0000256" key="4">
    <source>
        <dbReference type="ARBA" id="ARBA00022759"/>
    </source>
</evidence>
<dbReference type="GeneID" id="85229835"/>
<reference evidence="7 8" key="1">
    <citation type="submission" date="2019-09" db="EMBL/GenBank/DDBJ databases">
        <title>The complete genome of Methanoplanus sp. FWC-SCC4.</title>
        <authorList>
            <person name="Chen S.-C."/>
            <person name="Zhou Y.-Z."/>
            <person name="Lai M.-C."/>
        </authorList>
    </citation>
    <scope>NUCLEOTIDE SEQUENCE [LARGE SCALE GENOMIC DNA]</scope>
    <source>
        <strain evidence="7 8">FWC-SCC4</strain>
    </source>
</reference>
<dbReference type="AlphaFoldDB" id="A0AA97I379"/>
<dbReference type="InterPro" id="IPR002738">
    <property type="entry name" value="RNase_P_p30"/>
</dbReference>
<dbReference type="Pfam" id="PF01876">
    <property type="entry name" value="RNase_P_p30"/>
    <property type="match status" value="1"/>
</dbReference>
<dbReference type="Gene3D" id="3.20.20.140">
    <property type="entry name" value="Metal-dependent hydrolases"/>
    <property type="match status" value="1"/>
</dbReference>
<accession>A0AA97I379</accession>
<dbReference type="SUPFAM" id="SSF89550">
    <property type="entry name" value="PHP domain-like"/>
    <property type="match status" value="1"/>
</dbReference>
<sequence length="215" mass="23589">MAYSDACVYPYPAGSTSVRRLALEAKHLGIDRLVCVKSDFTGDFYGVKVVSGAFIAAENFRNLTSALKKEKNADIIMVKAGDAGFNRSVLNSGRVHILKNIHLAPKKAFDDVCARSAIKNGIAIDIDISVIIEQRGIIRQKALTCYGEILKFQRKYKFPLTISTGARSYMGLRSVNEITSICSLFGMSRDEVCEALSSVDELLNPKTPVEVLFSV</sequence>
<dbReference type="InterPro" id="IPR023539">
    <property type="entry name" value="RNase_P_comp-3_arc"/>
</dbReference>
<dbReference type="KEGG" id="mefw:F1737_06665"/>
<dbReference type="InterPro" id="IPR016195">
    <property type="entry name" value="Pol/histidinol_Pase-like"/>
</dbReference>
<dbReference type="RefSeq" id="WP_317135822.1">
    <property type="nucleotide sequence ID" value="NZ_CP043875.1"/>
</dbReference>
<keyword evidence="1 6" id="KW-0963">Cytoplasm</keyword>
<comment type="function">
    <text evidence="6">Part of ribonuclease P, a protein complex that generates mature tRNA molecules by cleaving their 5'-ends.</text>
</comment>
<dbReference type="GO" id="GO:0004526">
    <property type="term" value="F:ribonuclease P activity"/>
    <property type="evidence" value="ECO:0007669"/>
    <property type="project" value="UniProtKB-UniRule"/>
</dbReference>
<keyword evidence="8" id="KW-1185">Reference proteome</keyword>
<comment type="similarity">
    <text evidence="6">Belongs to the eukaryotic/archaeal RNase P protein component 3 family.</text>
</comment>
<evidence type="ECO:0000256" key="1">
    <source>
        <dbReference type="ARBA" id="ARBA00022490"/>
    </source>
</evidence>
<name>A0AA97I379_9EURY</name>
<comment type="subunit">
    <text evidence="6">Consists of a catalytic RNA component and at least 4-5 protein subunits.</text>
</comment>
<evidence type="ECO:0000313" key="8">
    <source>
        <dbReference type="Proteomes" id="UP001301797"/>
    </source>
</evidence>
<comment type="subcellular location">
    <subcellularLocation>
        <location evidence="6">Cytoplasm</location>
    </subcellularLocation>
</comment>
<evidence type="ECO:0000313" key="7">
    <source>
        <dbReference type="EMBL" id="WOF16408.1"/>
    </source>
</evidence>
<proteinExistence type="inferred from homology"/>
<keyword evidence="3 6" id="KW-0540">Nuclease</keyword>
<comment type="catalytic activity">
    <reaction evidence="6">
        <text>Endonucleolytic cleavage of RNA, removing 5'-extranucleotides from tRNA precursor.</text>
        <dbReference type="EC" id="3.1.26.5"/>
    </reaction>
</comment>
<evidence type="ECO:0000256" key="3">
    <source>
        <dbReference type="ARBA" id="ARBA00022722"/>
    </source>
</evidence>
<keyword evidence="4 6" id="KW-0255">Endonuclease</keyword>
<dbReference type="GO" id="GO:0001682">
    <property type="term" value="P:tRNA 5'-leader removal"/>
    <property type="evidence" value="ECO:0007669"/>
    <property type="project" value="UniProtKB-UniRule"/>
</dbReference>
<dbReference type="Proteomes" id="UP001301797">
    <property type="component" value="Chromosome"/>
</dbReference>